<sequence>MAIITLIGAVLVGRFIPPFMDPSSIAAVVAAKYAEHATGVRIGAIVSAVGLCLIAPFGGALAAQTRPAEGARPILTYVQVASVAVASVFVVLACTIWALTAFRPGDYPPELVRYSNDLAYFLFIFTWPPFTVWFIAIALAAFKDPDQAPFPRWSGYLCLWLAVQISAGALIAFFKTGPFAYNGLFALYLPVALFFVWVVAMTVVMLRNLSAERQNTEIQPGH</sequence>
<keyword evidence="1" id="KW-1133">Transmembrane helix</keyword>
<reference evidence="2" key="2">
    <citation type="submission" date="2014-04" db="EMBL/GenBank/DDBJ databases">
        <authorList>
            <person name="Xu Y.W."/>
            <person name="Yang Q."/>
        </authorList>
    </citation>
    <scope>NUCLEOTIDE SEQUENCE</scope>
    <source>
        <strain evidence="2">DSM 44626</strain>
    </source>
</reference>
<organism evidence="2">
    <name type="scientific">Mycobacterium triplex</name>
    <dbReference type="NCBI Taxonomy" id="47839"/>
    <lineage>
        <taxon>Bacteria</taxon>
        <taxon>Bacillati</taxon>
        <taxon>Actinomycetota</taxon>
        <taxon>Actinomycetes</taxon>
        <taxon>Mycobacteriales</taxon>
        <taxon>Mycobacteriaceae</taxon>
        <taxon>Mycobacterium</taxon>
        <taxon>Mycobacterium simiae complex</taxon>
    </lineage>
</organism>
<gene>
    <name evidence="3" type="ORF">AWC29_26880</name>
    <name evidence="2" type="ORF">BN973_04583</name>
</gene>
<protein>
    <recommendedName>
        <fullName evidence="5">Transmembrane protein</fullName>
    </recommendedName>
</protein>
<evidence type="ECO:0000313" key="4">
    <source>
        <dbReference type="Proteomes" id="UP000193710"/>
    </source>
</evidence>
<reference evidence="2" key="1">
    <citation type="journal article" date="2014" name="Genome Announc.">
        <title>Draft Genome Sequence of Mycobacterium triplex DSM 44626.</title>
        <authorList>
            <person name="Sassi M."/>
            <person name="Croce O."/>
            <person name="Robert C."/>
            <person name="Raoult D."/>
            <person name="Drancourt M."/>
        </authorList>
    </citation>
    <scope>NUCLEOTIDE SEQUENCE [LARGE SCALE GENOMIC DNA]</scope>
    <source>
        <strain evidence="2">DSM 44626</strain>
    </source>
</reference>
<reference evidence="3 4" key="3">
    <citation type="submission" date="2016-01" db="EMBL/GenBank/DDBJ databases">
        <title>The new phylogeny of the genus Mycobacterium.</title>
        <authorList>
            <person name="Tarcisio F."/>
            <person name="Conor M."/>
            <person name="Antonella G."/>
            <person name="Elisabetta G."/>
            <person name="Giulia F.S."/>
            <person name="Sara T."/>
            <person name="Anna F."/>
            <person name="Clotilde B."/>
            <person name="Roberto B."/>
            <person name="Veronica D.S."/>
            <person name="Fabio R."/>
            <person name="Monica P."/>
            <person name="Olivier J."/>
            <person name="Enrico T."/>
            <person name="Nicola S."/>
        </authorList>
    </citation>
    <scope>NUCLEOTIDE SEQUENCE [LARGE SCALE GENOMIC DNA]</scope>
    <source>
        <strain evidence="3 4">DSM 44626</strain>
    </source>
</reference>
<proteinExistence type="predicted"/>
<feature type="transmembrane region" description="Helical" evidence="1">
    <location>
        <begin position="154"/>
        <end position="174"/>
    </location>
</feature>
<evidence type="ECO:0000313" key="3">
    <source>
        <dbReference type="EMBL" id="ORW99978.1"/>
    </source>
</evidence>
<dbReference type="EMBL" id="LQPY01000037">
    <property type="protein sequence ID" value="ORW99978.1"/>
    <property type="molecule type" value="Genomic_DNA"/>
</dbReference>
<dbReference type="AlphaFoldDB" id="A0A024K2B3"/>
<dbReference type="Proteomes" id="UP000193710">
    <property type="component" value="Unassembled WGS sequence"/>
</dbReference>
<feature type="transmembrane region" description="Helical" evidence="1">
    <location>
        <begin position="74"/>
        <end position="99"/>
    </location>
</feature>
<keyword evidence="1" id="KW-0472">Membrane</keyword>
<evidence type="ECO:0008006" key="5">
    <source>
        <dbReference type="Google" id="ProtNLM"/>
    </source>
</evidence>
<name>A0A024K2B3_9MYCO</name>
<dbReference type="EMBL" id="HG964446">
    <property type="protein sequence ID" value="CDO90190.1"/>
    <property type="molecule type" value="Genomic_DNA"/>
</dbReference>
<dbReference type="OrthoDB" id="4689187at2"/>
<dbReference type="RefSeq" id="WP_036470952.1">
    <property type="nucleotide sequence ID" value="NZ_HG964446.1"/>
</dbReference>
<feature type="transmembrane region" description="Helical" evidence="1">
    <location>
        <begin position="40"/>
        <end position="62"/>
    </location>
</feature>
<dbReference type="HOGENOM" id="CLU_081621_0_0_11"/>
<keyword evidence="1" id="KW-0812">Transmembrane</keyword>
<dbReference type="Proteomes" id="UP000028880">
    <property type="component" value="Unassembled WGS sequence"/>
</dbReference>
<feature type="transmembrane region" description="Helical" evidence="1">
    <location>
        <begin position="186"/>
        <end position="206"/>
    </location>
</feature>
<dbReference type="eggNOG" id="ENOG5032VZJ">
    <property type="taxonomic scope" value="Bacteria"/>
</dbReference>
<accession>A0A024K2B3</accession>
<feature type="transmembrane region" description="Helical" evidence="1">
    <location>
        <begin position="119"/>
        <end position="142"/>
    </location>
</feature>
<evidence type="ECO:0000313" key="2">
    <source>
        <dbReference type="EMBL" id="CDO90190.1"/>
    </source>
</evidence>
<evidence type="ECO:0000256" key="1">
    <source>
        <dbReference type="SAM" id="Phobius"/>
    </source>
</evidence>
<dbReference type="STRING" id="47839.BN973_04583"/>
<keyword evidence="4" id="KW-1185">Reference proteome</keyword>